<dbReference type="PANTHER" id="PTHR42713">
    <property type="entry name" value="HISTIDINE KINASE-RELATED"/>
    <property type="match status" value="1"/>
</dbReference>
<proteinExistence type="predicted"/>
<feature type="domain" description="HTH araC/xylS-type" evidence="9">
    <location>
        <begin position="334"/>
        <end position="432"/>
    </location>
</feature>
<evidence type="ECO:0000256" key="2">
    <source>
        <dbReference type="ARBA" id="ARBA00022490"/>
    </source>
</evidence>
<evidence type="ECO:0000259" key="10">
    <source>
        <dbReference type="PROSITE" id="PS50110"/>
    </source>
</evidence>
<evidence type="ECO:0000256" key="5">
    <source>
        <dbReference type="ARBA" id="ARBA00023015"/>
    </source>
</evidence>
<dbReference type="PROSITE" id="PS01124">
    <property type="entry name" value="HTH_ARAC_FAMILY_2"/>
    <property type="match status" value="1"/>
</dbReference>
<dbReference type="GO" id="GO:0000160">
    <property type="term" value="P:phosphorelay signal transduction system"/>
    <property type="evidence" value="ECO:0007669"/>
    <property type="project" value="UniProtKB-KW"/>
</dbReference>
<dbReference type="InterPro" id="IPR018060">
    <property type="entry name" value="HTH_AraC"/>
</dbReference>
<organism evidence="11 12">
    <name type="scientific">Paenibacillus lautus</name>
    <name type="common">Bacillus lautus</name>
    <dbReference type="NCBI Taxonomy" id="1401"/>
    <lineage>
        <taxon>Bacteria</taxon>
        <taxon>Bacillati</taxon>
        <taxon>Bacillota</taxon>
        <taxon>Bacilli</taxon>
        <taxon>Bacillales</taxon>
        <taxon>Paenibacillaceae</taxon>
        <taxon>Paenibacillus</taxon>
    </lineage>
</organism>
<dbReference type="InterPro" id="IPR018062">
    <property type="entry name" value="HTH_AraC-typ_CS"/>
</dbReference>
<evidence type="ECO:0000313" key="11">
    <source>
        <dbReference type="EMBL" id="AYB46721.1"/>
    </source>
</evidence>
<keyword evidence="2" id="KW-0963">Cytoplasm</keyword>
<dbReference type="Proteomes" id="UP000266552">
    <property type="component" value="Chromosome"/>
</dbReference>
<dbReference type="AlphaFoldDB" id="A0A385TTE6"/>
<name>A0A385TTE6_PAELA</name>
<comment type="subcellular location">
    <subcellularLocation>
        <location evidence="1">Cytoplasm</location>
    </subcellularLocation>
</comment>
<dbReference type="GO" id="GO:0005737">
    <property type="term" value="C:cytoplasm"/>
    <property type="evidence" value="ECO:0007669"/>
    <property type="project" value="UniProtKB-SubCell"/>
</dbReference>
<dbReference type="EMBL" id="CP032412">
    <property type="protein sequence ID" value="AYB46721.1"/>
    <property type="molecule type" value="Genomic_DNA"/>
</dbReference>
<keyword evidence="7" id="KW-0804">Transcription</keyword>
<feature type="domain" description="Response regulatory" evidence="10">
    <location>
        <begin position="44"/>
        <end position="161"/>
    </location>
</feature>
<keyword evidence="6" id="KW-0238">DNA-binding</keyword>
<dbReference type="Gene3D" id="1.10.10.60">
    <property type="entry name" value="Homeodomain-like"/>
    <property type="match status" value="2"/>
</dbReference>
<protein>
    <submittedName>
        <fullName evidence="11">Response regulator</fullName>
    </submittedName>
</protein>
<evidence type="ECO:0000256" key="3">
    <source>
        <dbReference type="ARBA" id="ARBA00022553"/>
    </source>
</evidence>
<dbReference type="GO" id="GO:0043565">
    <property type="term" value="F:sequence-specific DNA binding"/>
    <property type="evidence" value="ECO:0007669"/>
    <property type="project" value="InterPro"/>
</dbReference>
<dbReference type="InterPro" id="IPR011006">
    <property type="entry name" value="CheY-like_superfamily"/>
</dbReference>
<dbReference type="Pfam" id="PF00072">
    <property type="entry name" value="Response_reg"/>
    <property type="match status" value="1"/>
</dbReference>
<evidence type="ECO:0000256" key="6">
    <source>
        <dbReference type="ARBA" id="ARBA00023125"/>
    </source>
</evidence>
<dbReference type="PROSITE" id="PS00041">
    <property type="entry name" value="HTH_ARAC_FAMILY_1"/>
    <property type="match status" value="1"/>
</dbReference>
<dbReference type="PRINTS" id="PR00032">
    <property type="entry name" value="HTHARAC"/>
</dbReference>
<dbReference type="GO" id="GO:0003700">
    <property type="term" value="F:DNA-binding transcription factor activity"/>
    <property type="evidence" value="ECO:0007669"/>
    <property type="project" value="InterPro"/>
</dbReference>
<dbReference type="SMART" id="SM00342">
    <property type="entry name" value="HTH_ARAC"/>
    <property type="match status" value="1"/>
</dbReference>
<dbReference type="InterPro" id="IPR009057">
    <property type="entry name" value="Homeodomain-like_sf"/>
</dbReference>
<evidence type="ECO:0000313" key="12">
    <source>
        <dbReference type="Proteomes" id="UP000266552"/>
    </source>
</evidence>
<evidence type="ECO:0000256" key="8">
    <source>
        <dbReference type="PROSITE-ProRule" id="PRU00169"/>
    </source>
</evidence>
<evidence type="ECO:0000256" key="1">
    <source>
        <dbReference type="ARBA" id="ARBA00004496"/>
    </source>
</evidence>
<dbReference type="SUPFAM" id="SSF52172">
    <property type="entry name" value="CheY-like"/>
    <property type="match status" value="1"/>
</dbReference>
<evidence type="ECO:0000259" key="9">
    <source>
        <dbReference type="PROSITE" id="PS01124"/>
    </source>
</evidence>
<accession>A0A385TTE6</accession>
<keyword evidence="4" id="KW-0902">Two-component regulatory system</keyword>
<dbReference type="Pfam" id="PF12833">
    <property type="entry name" value="HTH_18"/>
    <property type="match status" value="1"/>
</dbReference>
<dbReference type="SUPFAM" id="SSF46689">
    <property type="entry name" value="Homeodomain-like"/>
    <property type="match status" value="2"/>
</dbReference>
<evidence type="ECO:0000256" key="7">
    <source>
        <dbReference type="ARBA" id="ARBA00023163"/>
    </source>
</evidence>
<reference evidence="11 12" key="1">
    <citation type="submission" date="2018-09" db="EMBL/GenBank/DDBJ databases">
        <title>Genome Sequence of Paenibacillus lautus Strain E7593-69, Azo Dye-Degrading Bacteria, Isolated from Commercial Tattoo Inks.</title>
        <authorList>
            <person name="Nho S.W."/>
            <person name="Kim S.-J."/>
            <person name="Kweon O."/>
            <person name="Cerniglia C.E."/>
        </authorList>
    </citation>
    <scope>NUCLEOTIDE SEQUENCE [LARGE SCALE GENOMIC DNA]</scope>
    <source>
        <strain evidence="11 12">E7593-69</strain>
    </source>
</reference>
<keyword evidence="3 8" id="KW-0597">Phosphoprotein</keyword>
<dbReference type="InterPro" id="IPR001789">
    <property type="entry name" value="Sig_transdc_resp-reg_receiver"/>
</dbReference>
<dbReference type="PROSITE" id="PS50110">
    <property type="entry name" value="RESPONSE_REGULATORY"/>
    <property type="match status" value="1"/>
</dbReference>
<gene>
    <name evidence="11" type="ORF">D5F53_26925</name>
</gene>
<sequence>MTAFGFNTGIRTASKFTAESMKERRWRFCCRLRKCRKGLTMTLKVMLADDELLVRLGIKSLIEWEEHGFSFIGDAPDGLKALELMERDVPDIVLTDIIMPRMDGLELIETAKQRYPDTLFIVLSSHNEFDYVRKAMRMGVEDYILKASLKPAELLQILTEASHKIAKKREHESAGSVLAEQRLSRKELLSGKLRSWLETAFADGEGADLLQEEEELPPDSFFWIAQSRLLREGVQESSAMKMLAHLFQSELGERLVCSPIETESREIVLLISEPAPAAVTELLIGASSRMLGIALHVGVSGTVGAWREMGFAYAQAKDMLYENRINGTAREDIKRLLEFMKENYMQDISLKTAADYINMSESYLSFIFKKETGTGFTDYLNSLRVDKAAHYLVNSQLPIYEIALKVGYENINYFGRIFKKIKGVSPQKYRAQYK</sequence>
<dbReference type="InterPro" id="IPR020449">
    <property type="entry name" value="Tscrpt_reg_AraC-type_HTH"/>
</dbReference>
<feature type="modified residue" description="4-aspartylphosphate" evidence="8">
    <location>
        <position position="96"/>
    </location>
</feature>
<keyword evidence="5" id="KW-0805">Transcription regulation</keyword>
<dbReference type="Gene3D" id="3.40.50.2300">
    <property type="match status" value="1"/>
</dbReference>
<dbReference type="InterPro" id="IPR051552">
    <property type="entry name" value="HptR"/>
</dbReference>
<keyword evidence="12" id="KW-1185">Reference proteome</keyword>
<dbReference type="SMART" id="SM00448">
    <property type="entry name" value="REC"/>
    <property type="match status" value="1"/>
</dbReference>
<dbReference type="PANTHER" id="PTHR42713:SF3">
    <property type="entry name" value="TRANSCRIPTIONAL REGULATORY PROTEIN HPTR"/>
    <property type="match status" value="1"/>
</dbReference>
<evidence type="ECO:0000256" key="4">
    <source>
        <dbReference type="ARBA" id="ARBA00023012"/>
    </source>
</evidence>
<dbReference type="CDD" id="cd17536">
    <property type="entry name" value="REC_YesN-like"/>
    <property type="match status" value="1"/>
</dbReference>
<dbReference type="KEGG" id="plw:D5F53_26925"/>